<gene>
    <name evidence="1" type="ORF">CDV31_015719</name>
</gene>
<evidence type="ECO:0000313" key="2">
    <source>
        <dbReference type="Proteomes" id="UP000288429"/>
    </source>
</evidence>
<accession>A0A428SKF2</accession>
<name>A0A428SKF2_9HYPO</name>
<dbReference type="AlphaFoldDB" id="A0A428SKF2"/>
<keyword evidence="2" id="KW-1185">Reference proteome</keyword>
<feature type="non-terminal residue" evidence="1">
    <location>
        <position position="1"/>
    </location>
</feature>
<proteinExistence type="predicted"/>
<protein>
    <submittedName>
        <fullName evidence="1">Uncharacterized protein</fullName>
    </submittedName>
</protein>
<dbReference type="Proteomes" id="UP000288429">
    <property type="component" value="Unassembled WGS sequence"/>
</dbReference>
<evidence type="ECO:0000313" key="1">
    <source>
        <dbReference type="EMBL" id="RSL90239.1"/>
    </source>
</evidence>
<comment type="caution">
    <text evidence="1">The sequence shown here is derived from an EMBL/GenBank/DDBJ whole genome shotgun (WGS) entry which is preliminary data.</text>
</comment>
<reference evidence="1 2" key="1">
    <citation type="submission" date="2017-06" db="EMBL/GenBank/DDBJ databases">
        <title>Cmopartive genomic analysis of Ambrosia Fusariam Clade fungi.</title>
        <authorList>
            <person name="Stajich J.E."/>
            <person name="Carrillo J."/>
            <person name="Kijimoto T."/>
            <person name="Eskalen A."/>
            <person name="O'Donnell K."/>
            <person name="Kasson M."/>
        </authorList>
    </citation>
    <scope>NUCLEOTIDE SEQUENCE [LARGE SCALE GENOMIC DNA]</scope>
    <source>
        <strain evidence="1 2">NRRL 20438</strain>
    </source>
</reference>
<sequence>DACAGKAPVCPQAPAVKARQSDPTVCAPGTGFFQSCSNGFRGCCKKDACSGKAPICPQ</sequence>
<dbReference type="EMBL" id="NIZV01000433">
    <property type="protein sequence ID" value="RSL90239.1"/>
    <property type="molecule type" value="Genomic_DNA"/>
</dbReference>
<organism evidence="1 2">
    <name type="scientific">Fusarium ambrosium</name>
    <dbReference type="NCBI Taxonomy" id="131363"/>
    <lineage>
        <taxon>Eukaryota</taxon>
        <taxon>Fungi</taxon>
        <taxon>Dikarya</taxon>
        <taxon>Ascomycota</taxon>
        <taxon>Pezizomycotina</taxon>
        <taxon>Sordariomycetes</taxon>
        <taxon>Hypocreomycetidae</taxon>
        <taxon>Hypocreales</taxon>
        <taxon>Nectriaceae</taxon>
        <taxon>Fusarium</taxon>
        <taxon>Fusarium solani species complex</taxon>
    </lineage>
</organism>